<comment type="caution">
    <text evidence="1">The sequence shown here is derived from an EMBL/GenBank/DDBJ whole genome shotgun (WGS) entry which is preliminary data.</text>
</comment>
<gene>
    <name evidence="1" type="ORF">BpHYR1_012551</name>
</gene>
<accession>A0A3M7PIT0</accession>
<protein>
    <submittedName>
        <fullName evidence="1">Uncharacterized protein</fullName>
    </submittedName>
</protein>
<dbReference type="AlphaFoldDB" id="A0A3M7PIT0"/>
<reference evidence="1 2" key="1">
    <citation type="journal article" date="2018" name="Sci. Rep.">
        <title>Genomic signatures of local adaptation to the degree of environmental predictability in rotifers.</title>
        <authorList>
            <person name="Franch-Gras L."/>
            <person name="Hahn C."/>
            <person name="Garcia-Roger E.M."/>
            <person name="Carmona M.J."/>
            <person name="Serra M."/>
            <person name="Gomez A."/>
        </authorList>
    </citation>
    <scope>NUCLEOTIDE SEQUENCE [LARGE SCALE GENOMIC DNA]</scope>
    <source>
        <strain evidence="1">HYR1</strain>
    </source>
</reference>
<sequence length="86" mass="10501">MVLLCRQLPMSNQYPLVWDQKQPKINRLHYRNHPMQIADSLKLPFLNSVKKRKITQRRQRLSKPIEPLWVEYLIGFIIERTQIYKL</sequence>
<dbReference type="Proteomes" id="UP000276133">
    <property type="component" value="Unassembled WGS sequence"/>
</dbReference>
<dbReference type="EMBL" id="REGN01010439">
    <property type="protein sequence ID" value="RMZ99035.1"/>
    <property type="molecule type" value="Genomic_DNA"/>
</dbReference>
<proteinExistence type="predicted"/>
<keyword evidence="2" id="KW-1185">Reference proteome</keyword>
<organism evidence="1 2">
    <name type="scientific">Brachionus plicatilis</name>
    <name type="common">Marine rotifer</name>
    <name type="synonym">Brachionus muelleri</name>
    <dbReference type="NCBI Taxonomy" id="10195"/>
    <lineage>
        <taxon>Eukaryota</taxon>
        <taxon>Metazoa</taxon>
        <taxon>Spiralia</taxon>
        <taxon>Gnathifera</taxon>
        <taxon>Rotifera</taxon>
        <taxon>Eurotatoria</taxon>
        <taxon>Monogononta</taxon>
        <taxon>Pseudotrocha</taxon>
        <taxon>Ploima</taxon>
        <taxon>Brachionidae</taxon>
        <taxon>Brachionus</taxon>
    </lineage>
</organism>
<evidence type="ECO:0000313" key="2">
    <source>
        <dbReference type="Proteomes" id="UP000276133"/>
    </source>
</evidence>
<evidence type="ECO:0000313" key="1">
    <source>
        <dbReference type="EMBL" id="RMZ99035.1"/>
    </source>
</evidence>
<name>A0A3M7PIT0_BRAPC</name>